<dbReference type="PANTHER" id="PTHR13847:SF274">
    <property type="entry name" value="RIESKE 2FE-2S IRON-SULFUR PROTEIN YHFW-RELATED"/>
    <property type="match status" value="1"/>
</dbReference>
<accession>A0A0A3IMX3</accession>
<dbReference type="GO" id="GO:0004497">
    <property type="term" value="F:monooxygenase activity"/>
    <property type="evidence" value="ECO:0007669"/>
    <property type="project" value="UniProtKB-ARBA"/>
</dbReference>
<dbReference type="eggNOG" id="COG0723">
    <property type="taxonomic scope" value="Bacteria"/>
</dbReference>
<proteinExistence type="predicted"/>
<name>A0A0A3IMX3_9BACI</name>
<dbReference type="SUPFAM" id="SSF51905">
    <property type="entry name" value="FAD/NAD(P)-binding domain"/>
    <property type="match status" value="1"/>
</dbReference>
<evidence type="ECO:0000256" key="4">
    <source>
        <dbReference type="ARBA" id="ARBA00023014"/>
    </source>
</evidence>
<dbReference type="Pfam" id="PF00355">
    <property type="entry name" value="Rieske"/>
    <property type="match status" value="1"/>
</dbReference>
<evidence type="ECO:0000256" key="2">
    <source>
        <dbReference type="ARBA" id="ARBA00022723"/>
    </source>
</evidence>
<dbReference type="InterPro" id="IPR036922">
    <property type="entry name" value="Rieske_2Fe-2S_sf"/>
</dbReference>
<dbReference type="GO" id="GO:0016020">
    <property type="term" value="C:membrane"/>
    <property type="evidence" value="ECO:0007669"/>
    <property type="project" value="InterPro"/>
</dbReference>
<dbReference type="Pfam" id="PF01266">
    <property type="entry name" value="DAO"/>
    <property type="match status" value="1"/>
</dbReference>
<dbReference type="STRING" id="1220589.CD32_06795"/>
<protein>
    <submittedName>
        <fullName evidence="7">(2Fe-2S)-binding protein</fullName>
    </submittedName>
</protein>
<dbReference type="PANTHER" id="PTHR13847">
    <property type="entry name" value="SARCOSINE DEHYDROGENASE-RELATED"/>
    <property type="match status" value="1"/>
</dbReference>
<feature type="domain" description="Rieske" evidence="6">
    <location>
        <begin position="407"/>
        <end position="456"/>
    </location>
</feature>
<dbReference type="InterPro" id="IPR036188">
    <property type="entry name" value="FAD/NAD-bd_sf"/>
</dbReference>
<evidence type="ECO:0000313" key="7">
    <source>
        <dbReference type="EMBL" id="KGR86101.1"/>
    </source>
</evidence>
<dbReference type="AlphaFoldDB" id="A0A0A3IMX3"/>
<evidence type="ECO:0000256" key="1">
    <source>
        <dbReference type="ARBA" id="ARBA00022714"/>
    </source>
</evidence>
<gene>
    <name evidence="7" type="ORF">CD32_06795</name>
</gene>
<sequence>MKKSLWLESKKLVSTTELTQDNRCEICVAGGGLSGIYTAYLLAKNGHDVLLLEGKESIGAGATSLSTGKLTVQHGLKYSKLSLEDSAVYYEANHQAIERLLQDLPSSLYKRATSYIYATTEQGKMDLQKEYEAYQKIGIPSHATNETELPFDVMLALAIENEVQVDPTDLVTHLANLAIKEGARIHTKSRVTTVNEDYVQLANDARVHFQKLILCTHYPISSLPRMYTAKLAIKRSYLTAVPTAEPLQGQYVSVDEPSRTIRTAEVGGKLYFVYGGGEHPAGTVTETNNYYETFTQELQKTFHLPAPEYLWSNQDMQTPDDIPYVGPFVKSSDKIYIATGYDQWGLSNSLVAGEILASYMAKQEHPASAIYQPTRHQGLEGLQEGLKNTGFMGAEFVKGHVARNEAPTCTHLGCKTRWNEGDKTWDCPCHGSRFNAKGQVIEGPAVYPLELDKKDA</sequence>
<dbReference type="eggNOG" id="COG0665">
    <property type="taxonomic scope" value="Bacteria"/>
</dbReference>
<evidence type="ECO:0000259" key="6">
    <source>
        <dbReference type="PROSITE" id="PS51296"/>
    </source>
</evidence>
<dbReference type="EMBL" id="JPVP01000052">
    <property type="protein sequence ID" value="KGR86101.1"/>
    <property type="molecule type" value="Genomic_DNA"/>
</dbReference>
<keyword evidence="8" id="KW-1185">Reference proteome</keyword>
<dbReference type="GO" id="GO:0005737">
    <property type="term" value="C:cytoplasm"/>
    <property type="evidence" value="ECO:0007669"/>
    <property type="project" value="TreeGrafter"/>
</dbReference>
<dbReference type="Proteomes" id="UP000030437">
    <property type="component" value="Unassembled WGS sequence"/>
</dbReference>
<evidence type="ECO:0000256" key="5">
    <source>
        <dbReference type="ARBA" id="ARBA00023157"/>
    </source>
</evidence>
<dbReference type="Gene3D" id="3.50.50.60">
    <property type="entry name" value="FAD/NAD(P)-binding domain"/>
    <property type="match status" value="1"/>
</dbReference>
<dbReference type="Gene3D" id="2.102.10.10">
    <property type="entry name" value="Rieske [2Fe-2S] iron-sulphur domain"/>
    <property type="match status" value="1"/>
</dbReference>
<keyword evidence="3" id="KW-0408">Iron</keyword>
<keyword evidence="1" id="KW-0001">2Fe-2S</keyword>
<evidence type="ECO:0000256" key="3">
    <source>
        <dbReference type="ARBA" id="ARBA00023004"/>
    </source>
</evidence>
<dbReference type="PROSITE" id="PS51296">
    <property type="entry name" value="RIESKE"/>
    <property type="match status" value="1"/>
</dbReference>
<dbReference type="Gene3D" id="3.30.9.10">
    <property type="entry name" value="D-Amino Acid Oxidase, subunit A, domain 2"/>
    <property type="match status" value="1"/>
</dbReference>
<dbReference type="OrthoDB" id="9767869at2"/>
<dbReference type="SUPFAM" id="SSF50022">
    <property type="entry name" value="ISP domain"/>
    <property type="match status" value="1"/>
</dbReference>
<dbReference type="InterPro" id="IPR005805">
    <property type="entry name" value="Rieske_Fe-S_prot_C"/>
</dbReference>
<dbReference type="GO" id="GO:0016705">
    <property type="term" value="F:oxidoreductase activity, acting on paired donors, with incorporation or reduction of molecular oxygen"/>
    <property type="evidence" value="ECO:0007669"/>
    <property type="project" value="UniProtKB-ARBA"/>
</dbReference>
<reference evidence="7 8" key="1">
    <citation type="submission" date="2014-02" db="EMBL/GenBank/DDBJ databases">
        <title>Draft genome sequence of Lysinibacillus odysseyi NBRC 100172.</title>
        <authorList>
            <person name="Zhang F."/>
            <person name="Wang G."/>
            <person name="Zhang L."/>
        </authorList>
    </citation>
    <scope>NUCLEOTIDE SEQUENCE [LARGE SCALE GENOMIC DNA]</scope>
    <source>
        <strain evidence="7 8">NBRC 100172</strain>
    </source>
</reference>
<evidence type="ECO:0000313" key="8">
    <source>
        <dbReference type="Proteomes" id="UP000030437"/>
    </source>
</evidence>
<dbReference type="PRINTS" id="PR00162">
    <property type="entry name" value="RIESKE"/>
</dbReference>
<comment type="caution">
    <text evidence="7">The sequence shown here is derived from an EMBL/GenBank/DDBJ whole genome shotgun (WGS) entry which is preliminary data.</text>
</comment>
<dbReference type="InterPro" id="IPR006076">
    <property type="entry name" value="FAD-dep_OxRdtase"/>
</dbReference>
<dbReference type="GO" id="GO:0046872">
    <property type="term" value="F:metal ion binding"/>
    <property type="evidence" value="ECO:0007669"/>
    <property type="project" value="UniProtKB-KW"/>
</dbReference>
<keyword evidence="5" id="KW-1015">Disulfide bond</keyword>
<dbReference type="GO" id="GO:0051537">
    <property type="term" value="F:2 iron, 2 sulfur cluster binding"/>
    <property type="evidence" value="ECO:0007669"/>
    <property type="project" value="UniProtKB-KW"/>
</dbReference>
<keyword evidence="4" id="KW-0411">Iron-sulfur</keyword>
<keyword evidence="2" id="KW-0479">Metal-binding</keyword>
<dbReference type="InterPro" id="IPR017941">
    <property type="entry name" value="Rieske_2Fe-2S"/>
</dbReference>
<dbReference type="RefSeq" id="WP_036152714.1">
    <property type="nucleotide sequence ID" value="NZ_AVCX01000009.1"/>
</dbReference>
<organism evidence="7 8">
    <name type="scientific">Lysinibacillus odysseyi 34hs-1 = NBRC 100172</name>
    <dbReference type="NCBI Taxonomy" id="1220589"/>
    <lineage>
        <taxon>Bacteria</taxon>
        <taxon>Bacillati</taxon>
        <taxon>Bacillota</taxon>
        <taxon>Bacilli</taxon>
        <taxon>Bacillales</taxon>
        <taxon>Bacillaceae</taxon>
        <taxon>Lysinibacillus</taxon>
    </lineage>
</organism>